<comment type="caution">
    <text evidence="2">The sequence shown here is derived from an EMBL/GenBank/DDBJ whole genome shotgun (WGS) entry which is preliminary data.</text>
</comment>
<dbReference type="AlphaFoldDB" id="A0A835GZI8"/>
<feature type="coiled-coil region" evidence="1">
    <location>
        <begin position="36"/>
        <end position="70"/>
    </location>
</feature>
<proteinExistence type="predicted"/>
<evidence type="ECO:0000313" key="2">
    <source>
        <dbReference type="EMBL" id="KAF9590480.1"/>
    </source>
</evidence>
<keyword evidence="3" id="KW-1185">Reference proteome</keyword>
<sequence length="96" mass="11357">LMKSDSVGDSVDKRCRKSDIRVVGYSGFGIWVEVKVEEQNVRLEDFRVRIMELNRRIRLKEKLKTETEAKKIEKLYKEIDSLPDILEEIAKDDEEK</sequence>
<reference evidence="2 3" key="1">
    <citation type="submission" date="2020-10" db="EMBL/GenBank/DDBJ databases">
        <title>The Coptis chinensis genome and diversification of protoberbering-type alkaloids.</title>
        <authorList>
            <person name="Wang B."/>
            <person name="Shu S."/>
            <person name="Song C."/>
            <person name="Liu Y."/>
        </authorList>
    </citation>
    <scope>NUCLEOTIDE SEQUENCE [LARGE SCALE GENOMIC DNA]</scope>
    <source>
        <strain evidence="2">HL-2020</strain>
        <tissue evidence="2">Leaf</tissue>
    </source>
</reference>
<dbReference type="Proteomes" id="UP000631114">
    <property type="component" value="Unassembled WGS sequence"/>
</dbReference>
<dbReference type="EMBL" id="JADFTS010000009">
    <property type="protein sequence ID" value="KAF9590480.1"/>
    <property type="molecule type" value="Genomic_DNA"/>
</dbReference>
<name>A0A835GZI8_9MAGN</name>
<gene>
    <name evidence="2" type="ORF">IFM89_035357</name>
</gene>
<evidence type="ECO:0000313" key="3">
    <source>
        <dbReference type="Proteomes" id="UP000631114"/>
    </source>
</evidence>
<feature type="non-terminal residue" evidence="2">
    <location>
        <position position="96"/>
    </location>
</feature>
<accession>A0A835GZI8</accession>
<organism evidence="2 3">
    <name type="scientific">Coptis chinensis</name>
    <dbReference type="NCBI Taxonomy" id="261450"/>
    <lineage>
        <taxon>Eukaryota</taxon>
        <taxon>Viridiplantae</taxon>
        <taxon>Streptophyta</taxon>
        <taxon>Embryophyta</taxon>
        <taxon>Tracheophyta</taxon>
        <taxon>Spermatophyta</taxon>
        <taxon>Magnoliopsida</taxon>
        <taxon>Ranunculales</taxon>
        <taxon>Ranunculaceae</taxon>
        <taxon>Coptidoideae</taxon>
        <taxon>Coptis</taxon>
    </lineage>
</organism>
<evidence type="ECO:0000256" key="1">
    <source>
        <dbReference type="SAM" id="Coils"/>
    </source>
</evidence>
<protein>
    <submittedName>
        <fullName evidence="2">Uncharacterized protein</fullName>
    </submittedName>
</protein>
<keyword evidence="1" id="KW-0175">Coiled coil</keyword>